<dbReference type="Gramene" id="TuG1812G0600001660.01.T01">
    <property type="protein sequence ID" value="TuG1812G0600001660.01.T01.cds250423"/>
    <property type="gene ID" value="TuG1812G0600001660.01"/>
</dbReference>
<proteinExistence type="predicted"/>
<name>A0A8R7URS8_TRIUA</name>
<evidence type="ECO:0000256" key="1">
    <source>
        <dbReference type="SAM" id="Phobius"/>
    </source>
</evidence>
<reference evidence="2" key="2">
    <citation type="submission" date="2018-03" db="EMBL/GenBank/DDBJ databases">
        <title>The Triticum urartu genome reveals the dynamic nature of wheat genome evolution.</title>
        <authorList>
            <person name="Ling H."/>
            <person name="Ma B."/>
            <person name="Shi X."/>
            <person name="Liu H."/>
            <person name="Dong L."/>
            <person name="Sun H."/>
            <person name="Cao Y."/>
            <person name="Gao Q."/>
            <person name="Zheng S."/>
            <person name="Li Y."/>
            <person name="Yu Y."/>
            <person name="Du H."/>
            <person name="Qi M."/>
            <person name="Li Y."/>
            <person name="Yu H."/>
            <person name="Cui Y."/>
            <person name="Wang N."/>
            <person name="Chen C."/>
            <person name="Wu H."/>
            <person name="Zhao Y."/>
            <person name="Zhang J."/>
            <person name="Li Y."/>
            <person name="Zhou W."/>
            <person name="Zhang B."/>
            <person name="Hu W."/>
            <person name="Eijk M."/>
            <person name="Tang J."/>
            <person name="Witsenboer H."/>
            <person name="Zhao S."/>
            <person name="Li Z."/>
            <person name="Zhang A."/>
            <person name="Wang D."/>
            <person name="Liang C."/>
        </authorList>
    </citation>
    <scope>NUCLEOTIDE SEQUENCE [LARGE SCALE GENOMIC DNA]</scope>
    <source>
        <strain evidence="2">cv. G1812</strain>
    </source>
</reference>
<reference evidence="3" key="1">
    <citation type="journal article" date="2013" name="Nature">
        <title>Draft genome of the wheat A-genome progenitor Triticum urartu.</title>
        <authorList>
            <person name="Ling H.Q."/>
            <person name="Zhao S."/>
            <person name="Liu D."/>
            <person name="Wang J."/>
            <person name="Sun H."/>
            <person name="Zhang C."/>
            <person name="Fan H."/>
            <person name="Li D."/>
            <person name="Dong L."/>
            <person name="Tao Y."/>
            <person name="Gao C."/>
            <person name="Wu H."/>
            <person name="Li Y."/>
            <person name="Cui Y."/>
            <person name="Guo X."/>
            <person name="Zheng S."/>
            <person name="Wang B."/>
            <person name="Yu K."/>
            <person name="Liang Q."/>
            <person name="Yang W."/>
            <person name="Lou X."/>
            <person name="Chen J."/>
            <person name="Feng M."/>
            <person name="Jian J."/>
            <person name="Zhang X."/>
            <person name="Luo G."/>
            <person name="Jiang Y."/>
            <person name="Liu J."/>
            <person name="Wang Z."/>
            <person name="Sha Y."/>
            <person name="Zhang B."/>
            <person name="Wu H."/>
            <person name="Tang D."/>
            <person name="Shen Q."/>
            <person name="Xue P."/>
            <person name="Zou S."/>
            <person name="Wang X."/>
            <person name="Liu X."/>
            <person name="Wang F."/>
            <person name="Yang Y."/>
            <person name="An X."/>
            <person name="Dong Z."/>
            <person name="Zhang K."/>
            <person name="Zhang X."/>
            <person name="Luo M.C."/>
            <person name="Dvorak J."/>
            <person name="Tong Y."/>
            <person name="Wang J."/>
            <person name="Yang H."/>
            <person name="Li Z."/>
            <person name="Wang D."/>
            <person name="Zhang A."/>
            <person name="Wang J."/>
        </authorList>
    </citation>
    <scope>NUCLEOTIDE SEQUENCE</scope>
    <source>
        <strain evidence="3">cv. G1812</strain>
    </source>
</reference>
<evidence type="ECO:0000313" key="3">
    <source>
        <dbReference type="Proteomes" id="UP000015106"/>
    </source>
</evidence>
<reference evidence="2" key="3">
    <citation type="submission" date="2022-06" db="UniProtKB">
        <authorList>
            <consortium name="EnsemblPlants"/>
        </authorList>
    </citation>
    <scope>IDENTIFICATION</scope>
</reference>
<feature type="transmembrane region" description="Helical" evidence="1">
    <location>
        <begin position="91"/>
        <end position="114"/>
    </location>
</feature>
<keyword evidence="3" id="KW-1185">Reference proteome</keyword>
<sequence>MTFGCCRGSMSSLPVSVMDASSSGDTETIFIHLVMNSLLRRCSNVCLSPGVTCFLCLTGKVEVPTSCSVAIYAGFSIAIESLKLLNSRLTIIFSILAFFCSGCIAAYFCLLFVFTSGFFVDSLVVFLCS</sequence>
<organism evidence="2 3">
    <name type="scientific">Triticum urartu</name>
    <name type="common">Red wild einkorn</name>
    <name type="synonym">Crithodium urartu</name>
    <dbReference type="NCBI Taxonomy" id="4572"/>
    <lineage>
        <taxon>Eukaryota</taxon>
        <taxon>Viridiplantae</taxon>
        <taxon>Streptophyta</taxon>
        <taxon>Embryophyta</taxon>
        <taxon>Tracheophyta</taxon>
        <taxon>Spermatophyta</taxon>
        <taxon>Magnoliopsida</taxon>
        <taxon>Liliopsida</taxon>
        <taxon>Poales</taxon>
        <taxon>Poaceae</taxon>
        <taxon>BOP clade</taxon>
        <taxon>Pooideae</taxon>
        <taxon>Triticodae</taxon>
        <taxon>Triticeae</taxon>
        <taxon>Triticinae</taxon>
        <taxon>Triticum</taxon>
    </lineage>
</organism>
<accession>A0A8R7URS8</accession>
<dbReference type="EnsemblPlants" id="TuG1812G0600001660.01.T01">
    <property type="protein sequence ID" value="TuG1812G0600001660.01.T01.cds250423"/>
    <property type="gene ID" value="TuG1812G0600001660.01"/>
</dbReference>
<keyword evidence="1" id="KW-1133">Transmembrane helix</keyword>
<keyword evidence="1" id="KW-0812">Transmembrane</keyword>
<keyword evidence="1" id="KW-0472">Membrane</keyword>
<dbReference type="AlphaFoldDB" id="A0A8R7URS8"/>
<dbReference type="Proteomes" id="UP000015106">
    <property type="component" value="Chromosome 6"/>
</dbReference>
<evidence type="ECO:0000313" key="2">
    <source>
        <dbReference type="EnsemblPlants" id="TuG1812G0600001660.01.T01.cds250423"/>
    </source>
</evidence>
<protein>
    <submittedName>
        <fullName evidence="2">Uncharacterized protein</fullName>
    </submittedName>
</protein>